<dbReference type="EMBL" id="FNQC01000012">
    <property type="protein sequence ID" value="SDZ38728.1"/>
    <property type="molecule type" value="Genomic_DNA"/>
</dbReference>
<keyword evidence="2" id="KW-1185">Reference proteome</keyword>
<gene>
    <name evidence="1" type="ORF">SAMN05444412_11265</name>
</gene>
<dbReference type="SUPFAM" id="SSF48452">
    <property type="entry name" value="TPR-like"/>
    <property type="match status" value="1"/>
</dbReference>
<proteinExistence type="predicted"/>
<organism evidence="1 2">
    <name type="scientific">Rhodonellum ikkaensis</name>
    <dbReference type="NCBI Taxonomy" id="336829"/>
    <lineage>
        <taxon>Bacteria</taxon>
        <taxon>Pseudomonadati</taxon>
        <taxon>Bacteroidota</taxon>
        <taxon>Cytophagia</taxon>
        <taxon>Cytophagales</taxon>
        <taxon>Cytophagaceae</taxon>
        <taxon>Rhodonellum</taxon>
    </lineage>
</organism>
<name>A0A1H3SM24_9BACT</name>
<dbReference type="InterPro" id="IPR011990">
    <property type="entry name" value="TPR-like_helical_dom_sf"/>
</dbReference>
<reference evidence="1 2" key="1">
    <citation type="submission" date="2016-10" db="EMBL/GenBank/DDBJ databases">
        <authorList>
            <person name="Varghese N."/>
            <person name="Submissions S."/>
        </authorList>
    </citation>
    <scope>NUCLEOTIDE SEQUENCE [LARGE SCALE GENOMIC DNA]</scope>
    <source>
        <strain evidence="1 2">DSM 17997</strain>
    </source>
</reference>
<comment type="caution">
    <text evidence="1">The sequence shown here is derived from an EMBL/GenBank/DDBJ whole genome shotgun (WGS) entry which is preliminary data.</text>
</comment>
<evidence type="ECO:0000313" key="1">
    <source>
        <dbReference type="EMBL" id="SDZ38728.1"/>
    </source>
</evidence>
<dbReference type="Gene3D" id="1.25.40.10">
    <property type="entry name" value="Tetratricopeptide repeat domain"/>
    <property type="match status" value="1"/>
</dbReference>
<dbReference type="RefSeq" id="WP_019598957.1">
    <property type="nucleotide sequence ID" value="NZ_FNQC01000012.1"/>
</dbReference>
<protein>
    <recommendedName>
        <fullName evidence="3">Tetratricopeptide repeat protein</fullName>
    </recommendedName>
</protein>
<sequence length="448" mass="51460">MYRKLILFIMILGMGFTQKLSAQQSLPKVDALTYQLFQQKAWDDLIKEGEIAIQNGIDYYYLRVRMGIAYYEKGNFHEAIRQMEIAREMNDGEAYLQEYLYYAYLFAGRTADARLMAEDFSPELKKKTHTEQVPFLGKIDLAYNYTGQIDPSILDGFSAKLPEEIDGAQFIPNQHNYYYLGVGLNISRRFSLYQAYSYLQVNHLVYNQLDGEQLLDSDYSSTLHQYYVAGNVLLTKGLTLLGGIHYIRKNFPVTTEVIAGPPGRPIESSVTSNVGENDLVGFLSIYKRFNRVTLGASYYRGSLSNFRQNQGDAKVIFYPFGNQNLYTTSTISYHQQDFGNGNTINNSLFDQQVGFRTTSWLWLEGYGTIGNMNNFFMNDGLLIFNRMDTIKQRFGGRFILLPLSNLKLILDYSILMNESEFFPTSGNESFNKRKYNVQSLTGTLSWTF</sequence>
<evidence type="ECO:0000313" key="2">
    <source>
        <dbReference type="Proteomes" id="UP000199663"/>
    </source>
</evidence>
<evidence type="ECO:0008006" key="3">
    <source>
        <dbReference type="Google" id="ProtNLM"/>
    </source>
</evidence>
<dbReference type="Proteomes" id="UP000199663">
    <property type="component" value="Unassembled WGS sequence"/>
</dbReference>
<accession>A0A1H3SM24</accession>